<feature type="non-terminal residue" evidence="1">
    <location>
        <position position="159"/>
    </location>
</feature>
<dbReference type="Proteomes" id="UP001597045">
    <property type="component" value="Unassembled WGS sequence"/>
</dbReference>
<evidence type="ECO:0000313" key="2">
    <source>
        <dbReference type="Proteomes" id="UP001597045"/>
    </source>
</evidence>
<dbReference type="PANTHER" id="PTHR38479:SF2">
    <property type="entry name" value="WINGED HELIX DNA-BINDING DOMAIN-CONTAINING PROTEIN"/>
    <property type="match status" value="1"/>
</dbReference>
<keyword evidence="2" id="KW-1185">Reference proteome</keyword>
<name>A0ABW3MI01_9PSEU</name>
<dbReference type="Pfam" id="PF06224">
    <property type="entry name" value="AlkZ-like"/>
    <property type="match status" value="1"/>
</dbReference>
<comment type="caution">
    <text evidence="1">The sequence shown here is derived from an EMBL/GenBank/DDBJ whole genome shotgun (WGS) entry which is preliminary data.</text>
</comment>
<organism evidence="1 2">
    <name type="scientific">Kibdelosporangium lantanae</name>
    <dbReference type="NCBI Taxonomy" id="1497396"/>
    <lineage>
        <taxon>Bacteria</taxon>
        <taxon>Bacillati</taxon>
        <taxon>Actinomycetota</taxon>
        <taxon>Actinomycetes</taxon>
        <taxon>Pseudonocardiales</taxon>
        <taxon>Pseudonocardiaceae</taxon>
        <taxon>Kibdelosporangium</taxon>
    </lineage>
</organism>
<protein>
    <submittedName>
        <fullName evidence="1">DNA glycosylase AlkZ-like family protein</fullName>
    </submittedName>
</protein>
<dbReference type="PANTHER" id="PTHR38479">
    <property type="entry name" value="LMO0824 PROTEIN"/>
    <property type="match status" value="1"/>
</dbReference>
<accession>A0ABW3MI01</accession>
<dbReference type="InterPro" id="IPR009351">
    <property type="entry name" value="AlkZ-like"/>
</dbReference>
<sequence length="159" mass="18101">MAAKITRKALNRATLDRQFLLRRTNLPLEQALEHLVGLQAQTTTSWYHGMWTRVADFDPYALSELLSNRSVVRMVLMRGTIHLVTAEDALFLRPLTQVVSTRAFQLPGLDYDEVIRVGRGLVEDKPMIFSELGKHLAKQWPDHDPSKLAHVVRAHVPLV</sequence>
<evidence type="ECO:0000313" key="1">
    <source>
        <dbReference type="EMBL" id="MFD1050393.1"/>
    </source>
</evidence>
<dbReference type="EMBL" id="JBHTIS010002806">
    <property type="protein sequence ID" value="MFD1050393.1"/>
    <property type="molecule type" value="Genomic_DNA"/>
</dbReference>
<proteinExistence type="predicted"/>
<gene>
    <name evidence="1" type="ORF">ACFQ1S_35130</name>
</gene>
<reference evidence="2" key="1">
    <citation type="journal article" date="2019" name="Int. J. Syst. Evol. Microbiol.">
        <title>The Global Catalogue of Microorganisms (GCM) 10K type strain sequencing project: providing services to taxonomists for standard genome sequencing and annotation.</title>
        <authorList>
            <consortium name="The Broad Institute Genomics Platform"/>
            <consortium name="The Broad Institute Genome Sequencing Center for Infectious Disease"/>
            <person name="Wu L."/>
            <person name="Ma J."/>
        </authorList>
    </citation>
    <scope>NUCLEOTIDE SEQUENCE [LARGE SCALE GENOMIC DNA]</scope>
    <source>
        <strain evidence="2">JCM 31486</strain>
    </source>
</reference>